<proteinExistence type="predicted"/>
<keyword evidence="3" id="KW-1185">Reference proteome</keyword>
<feature type="transmembrane region" description="Helical" evidence="1">
    <location>
        <begin position="368"/>
        <end position="387"/>
    </location>
</feature>
<dbReference type="RefSeq" id="WP_252855421.1">
    <property type="nucleotide sequence ID" value="NZ_JAMXLR010000091.1"/>
</dbReference>
<dbReference type="Proteomes" id="UP001155241">
    <property type="component" value="Unassembled WGS sequence"/>
</dbReference>
<organism evidence="2 3">
    <name type="scientific">Aeoliella straminimaris</name>
    <dbReference type="NCBI Taxonomy" id="2954799"/>
    <lineage>
        <taxon>Bacteria</taxon>
        <taxon>Pseudomonadati</taxon>
        <taxon>Planctomycetota</taxon>
        <taxon>Planctomycetia</taxon>
        <taxon>Pirellulales</taxon>
        <taxon>Lacipirellulaceae</taxon>
        <taxon>Aeoliella</taxon>
    </lineage>
</organism>
<accession>A0A9X2JJX1</accession>
<comment type="caution">
    <text evidence="2">The sequence shown here is derived from an EMBL/GenBank/DDBJ whole genome shotgun (WGS) entry which is preliminary data.</text>
</comment>
<protein>
    <recommendedName>
        <fullName evidence="4">ABC-2 type transport system permease protein</fullName>
    </recommendedName>
</protein>
<feature type="transmembrane region" description="Helical" evidence="1">
    <location>
        <begin position="572"/>
        <end position="594"/>
    </location>
</feature>
<dbReference type="InterPro" id="IPR031599">
    <property type="entry name" value="ABC_tran_2"/>
</dbReference>
<feature type="transmembrane region" description="Helical" evidence="1">
    <location>
        <begin position="528"/>
        <end position="552"/>
    </location>
</feature>
<dbReference type="EMBL" id="JAMXLR010000091">
    <property type="protein sequence ID" value="MCO6047308.1"/>
    <property type="molecule type" value="Genomic_DNA"/>
</dbReference>
<keyword evidence="1" id="KW-0812">Transmembrane</keyword>
<feature type="transmembrane region" description="Helical" evidence="1">
    <location>
        <begin position="207"/>
        <end position="226"/>
    </location>
</feature>
<sequence>MSSDSSTGLTLHRHSVSEEAEAQLFWRMRLRFARAFMGQLYRTARLRSTLIVALSLLFWSGLFVLFQTGFYFVKHHVGGAGDPYHAQTFKLVFHLFFASLNLMLVFSSGIILYGTLFRSPESRLLMTMPARDARIVLHKFQEALAYSCWGFFLLASPMMLAYGIVVGAPWYYYALMAPMIVSFVYIPCSLGAVFCLLLVAKFPKLKLAIVASVAMASVVVAGRAIWATVNGPQIELFGNEWFQQTLHRFQFTQQEWLPSSWLSNGLLEAGRTLPPSAETTGFDLPIVQSCMYLAVLIMNALICHLMVVNAGKAWLREAYSTVECAPRQRRKIKVAWFDLLLERMLFSFPKPVKLLLVKDWRLLRRDPIQWSQFLIFFGLLGLYFLNLDRFRSQGNDLGNITWVNMVSFLNLAVVGLILSTFTTRFIFPMISLEGQRFWVLGLLPLPRETILWSKFIFAALGSWLPCAALILASDLMLRIDLLVVAVHQFTCLLLCVGLASIAVGLGAMMPDFRESSPSKIAAGFGGTLNLVLSALYIILIVVCTALPCHFYLIAGRGKLSETFMHPDQWRHWLLYGTVAAILIATVATVVPLSMGLKAFRRLELS</sequence>
<feature type="transmembrane region" description="Helical" evidence="1">
    <location>
        <begin position="93"/>
        <end position="116"/>
    </location>
</feature>
<keyword evidence="1" id="KW-0472">Membrane</keyword>
<feature type="transmembrane region" description="Helical" evidence="1">
    <location>
        <begin position="143"/>
        <end position="164"/>
    </location>
</feature>
<evidence type="ECO:0000256" key="1">
    <source>
        <dbReference type="SAM" id="Phobius"/>
    </source>
</evidence>
<name>A0A9X2JJX1_9BACT</name>
<evidence type="ECO:0000313" key="3">
    <source>
        <dbReference type="Proteomes" id="UP001155241"/>
    </source>
</evidence>
<gene>
    <name evidence="2" type="ORF">NG895_25690</name>
</gene>
<feature type="transmembrane region" description="Helical" evidence="1">
    <location>
        <begin position="450"/>
        <end position="472"/>
    </location>
</feature>
<dbReference type="AlphaFoldDB" id="A0A9X2JJX1"/>
<keyword evidence="1" id="KW-1133">Transmembrane helix</keyword>
<feature type="transmembrane region" description="Helical" evidence="1">
    <location>
        <begin position="170"/>
        <end position="200"/>
    </location>
</feature>
<evidence type="ECO:0000313" key="2">
    <source>
        <dbReference type="EMBL" id="MCO6047308.1"/>
    </source>
</evidence>
<dbReference type="Pfam" id="PF16949">
    <property type="entry name" value="ABC_tran_2"/>
    <property type="match status" value="1"/>
</dbReference>
<feature type="transmembrane region" description="Helical" evidence="1">
    <location>
        <begin position="408"/>
        <end position="430"/>
    </location>
</feature>
<feature type="transmembrane region" description="Helical" evidence="1">
    <location>
        <begin position="50"/>
        <end position="73"/>
    </location>
</feature>
<feature type="transmembrane region" description="Helical" evidence="1">
    <location>
        <begin position="484"/>
        <end position="508"/>
    </location>
</feature>
<evidence type="ECO:0008006" key="4">
    <source>
        <dbReference type="Google" id="ProtNLM"/>
    </source>
</evidence>
<reference evidence="2" key="1">
    <citation type="submission" date="2022-06" db="EMBL/GenBank/DDBJ databases">
        <title>Aeoliella straminimaris, a novel planctomycete from sediments.</title>
        <authorList>
            <person name="Vitorino I.R."/>
            <person name="Lage O.M."/>
        </authorList>
    </citation>
    <scope>NUCLEOTIDE SEQUENCE</scope>
    <source>
        <strain evidence="2">ICT_H6.2</strain>
    </source>
</reference>